<evidence type="ECO:0000259" key="2">
    <source>
        <dbReference type="Pfam" id="PF20434"/>
    </source>
</evidence>
<dbReference type="RefSeq" id="WP_140886833.1">
    <property type="nucleotide sequence ID" value="NZ_RCZP01000051.1"/>
</dbReference>
<organism evidence="3 4">
    <name type="scientific">Muricoccus nepalensis</name>
    <dbReference type="NCBI Taxonomy" id="1854500"/>
    <lineage>
        <taxon>Bacteria</taxon>
        <taxon>Pseudomonadati</taxon>
        <taxon>Pseudomonadota</taxon>
        <taxon>Alphaproteobacteria</taxon>
        <taxon>Acetobacterales</taxon>
        <taxon>Roseomonadaceae</taxon>
        <taxon>Muricoccus</taxon>
    </lineage>
</organism>
<dbReference type="EMBL" id="RCZP01000051">
    <property type="protein sequence ID" value="TPG44783.1"/>
    <property type="molecule type" value="Genomic_DNA"/>
</dbReference>
<dbReference type="Gene3D" id="3.40.50.1820">
    <property type="entry name" value="alpha/beta hydrolase"/>
    <property type="match status" value="1"/>
</dbReference>
<protein>
    <recommendedName>
        <fullName evidence="2">BD-FAE-like domain-containing protein</fullName>
    </recommendedName>
</protein>
<dbReference type="GO" id="GO:0016787">
    <property type="term" value="F:hydrolase activity"/>
    <property type="evidence" value="ECO:0007669"/>
    <property type="project" value="UniProtKB-KW"/>
</dbReference>
<keyword evidence="1" id="KW-0378">Hydrolase</keyword>
<dbReference type="Pfam" id="PF20434">
    <property type="entry name" value="BD-FAE"/>
    <property type="match status" value="1"/>
</dbReference>
<keyword evidence="4" id="KW-1185">Reference proteome</keyword>
<reference evidence="3 4" key="1">
    <citation type="journal article" date="2019" name="Environ. Microbiol.">
        <title>Species interactions and distinct microbial communities in high Arctic permafrost affected cryosols are associated with the CH4 and CO2 gas fluxes.</title>
        <authorList>
            <person name="Altshuler I."/>
            <person name="Hamel J."/>
            <person name="Turney S."/>
            <person name="Magnuson E."/>
            <person name="Levesque R."/>
            <person name="Greer C."/>
            <person name="Whyte L.G."/>
        </authorList>
    </citation>
    <scope>NUCLEOTIDE SEQUENCE [LARGE SCALE GENOMIC DNA]</scope>
    <source>
        <strain evidence="3 4">S9.3B</strain>
    </source>
</reference>
<dbReference type="Proteomes" id="UP000317078">
    <property type="component" value="Unassembled WGS sequence"/>
</dbReference>
<gene>
    <name evidence="3" type="ORF">EAH89_27010</name>
</gene>
<dbReference type="PANTHER" id="PTHR48081">
    <property type="entry name" value="AB HYDROLASE SUPERFAMILY PROTEIN C4A8.06C"/>
    <property type="match status" value="1"/>
</dbReference>
<dbReference type="SUPFAM" id="SSF53474">
    <property type="entry name" value="alpha/beta-Hydrolases"/>
    <property type="match status" value="1"/>
</dbReference>
<dbReference type="InterPro" id="IPR029058">
    <property type="entry name" value="AB_hydrolase_fold"/>
</dbReference>
<evidence type="ECO:0000313" key="4">
    <source>
        <dbReference type="Proteomes" id="UP000317078"/>
    </source>
</evidence>
<accession>A0A502F425</accession>
<dbReference type="InterPro" id="IPR050300">
    <property type="entry name" value="GDXG_lipolytic_enzyme"/>
</dbReference>
<sequence length="292" mass="30926">MSAAERPFLWRGYDQAALDAQYDTHAAAGAAGIAALARLRALAQRNRGALPVRTDIPYGPHPTMRLDLYPVEGVDRPQPCLVLVHGGGWTTGSAAGAGFWAARLREWGVSHAVVGHARRPGATLAEMAAQVAEAWRFLCREAPALGLDPARTHLAGISGGATLAALAALSLRREARPASLLLMGGLYELEPVRLSFLNNLLSLSAAEAAALWPRGGAARLPGPVVLAHGARETEEFRRQARDLAARLGARARLMEIAGADHFSQAEALLDSSTPLAQHLHALLTTPLPETAR</sequence>
<dbReference type="OrthoDB" id="9771666at2"/>
<dbReference type="InterPro" id="IPR049492">
    <property type="entry name" value="BD-FAE-like_dom"/>
</dbReference>
<comment type="caution">
    <text evidence="3">The sequence shown here is derived from an EMBL/GenBank/DDBJ whole genome shotgun (WGS) entry which is preliminary data.</text>
</comment>
<proteinExistence type="predicted"/>
<dbReference type="AlphaFoldDB" id="A0A502F425"/>
<feature type="domain" description="BD-FAE-like" evidence="2">
    <location>
        <begin position="66"/>
        <end position="172"/>
    </location>
</feature>
<dbReference type="PANTHER" id="PTHR48081:SF33">
    <property type="entry name" value="KYNURENINE FORMAMIDASE"/>
    <property type="match status" value="1"/>
</dbReference>
<evidence type="ECO:0000256" key="1">
    <source>
        <dbReference type="ARBA" id="ARBA00022801"/>
    </source>
</evidence>
<name>A0A502F425_9PROT</name>
<evidence type="ECO:0000313" key="3">
    <source>
        <dbReference type="EMBL" id="TPG44783.1"/>
    </source>
</evidence>